<dbReference type="EMBL" id="UYRT01096695">
    <property type="protein sequence ID" value="VDN40917.1"/>
    <property type="molecule type" value="Genomic_DNA"/>
</dbReference>
<evidence type="ECO:0000313" key="3">
    <source>
        <dbReference type="Proteomes" id="UP000271098"/>
    </source>
</evidence>
<accession>A0A183EQ18</accession>
<proteinExistence type="predicted"/>
<keyword evidence="3" id="KW-1185">Reference proteome</keyword>
<dbReference type="WBParaSite" id="GPUH_0002308701-mRNA-1">
    <property type="protein sequence ID" value="GPUH_0002308701-mRNA-1"/>
    <property type="gene ID" value="GPUH_0002308701"/>
</dbReference>
<reference evidence="2 3" key="2">
    <citation type="submission" date="2018-11" db="EMBL/GenBank/DDBJ databases">
        <authorList>
            <consortium name="Pathogen Informatics"/>
        </authorList>
    </citation>
    <scope>NUCLEOTIDE SEQUENCE [LARGE SCALE GENOMIC DNA]</scope>
</reference>
<protein>
    <submittedName>
        <fullName evidence="2 4">Uncharacterized protein</fullName>
    </submittedName>
</protein>
<evidence type="ECO:0000313" key="4">
    <source>
        <dbReference type="WBParaSite" id="GPUH_0002308701-mRNA-1"/>
    </source>
</evidence>
<feature type="compositionally biased region" description="Acidic residues" evidence="1">
    <location>
        <begin position="47"/>
        <end position="64"/>
    </location>
</feature>
<feature type="region of interest" description="Disordered" evidence="1">
    <location>
        <begin position="1"/>
        <end position="31"/>
    </location>
</feature>
<dbReference type="Proteomes" id="UP000271098">
    <property type="component" value="Unassembled WGS sequence"/>
</dbReference>
<feature type="compositionally biased region" description="Basic and acidic residues" evidence="1">
    <location>
        <begin position="14"/>
        <end position="31"/>
    </location>
</feature>
<organism evidence="4">
    <name type="scientific">Gongylonema pulchrum</name>
    <dbReference type="NCBI Taxonomy" id="637853"/>
    <lineage>
        <taxon>Eukaryota</taxon>
        <taxon>Metazoa</taxon>
        <taxon>Ecdysozoa</taxon>
        <taxon>Nematoda</taxon>
        <taxon>Chromadorea</taxon>
        <taxon>Rhabditida</taxon>
        <taxon>Spirurina</taxon>
        <taxon>Spiruromorpha</taxon>
        <taxon>Spiruroidea</taxon>
        <taxon>Gongylonematidae</taxon>
        <taxon>Gongylonema</taxon>
    </lineage>
</organism>
<feature type="region of interest" description="Disordered" evidence="1">
    <location>
        <begin position="45"/>
        <end position="72"/>
    </location>
</feature>
<sequence length="72" mass="8290">MPERANDDGLDATWDNRHGARMDGTPRKKTGDAFRTITLRIIKLNNDDDDDRGDDDEETNDNADEALYQRYC</sequence>
<name>A0A183EQ18_9BILA</name>
<dbReference type="AlphaFoldDB" id="A0A183EQ18"/>
<evidence type="ECO:0000256" key="1">
    <source>
        <dbReference type="SAM" id="MobiDB-lite"/>
    </source>
</evidence>
<evidence type="ECO:0000313" key="2">
    <source>
        <dbReference type="EMBL" id="VDN40917.1"/>
    </source>
</evidence>
<reference evidence="4" key="1">
    <citation type="submission" date="2016-06" db="UniProtKB">
        <authorList>
            <consortium name="WormBaseParasite"/>
        </authorList>
    </citation>
    <scope>IDENTIFICATION</scope>
</reference>
<gene>
    <name evidence="2" type="ORF">GPUH_LOCUS23058</name>
</gene>